<feature type="transmembrane region" description="Helical" evidence="1">
    <location>
        <begin position="196"/>
        <end position="217"/>
    </location>
</feature>
<feature type="signal peptide" evidence="2">
    <location>
        <begin position="1"/>
        <end position="42"/>
    </location>
</feature>
<dbReference type="STRING" id="1332188.L336_0535"/>
<reference evidence="3 4" key="1">
    <citation type="journal article" date="2013" name="Nat. Biotechnol.">
        <title>Genome sequences of rare, uncultured bacteria obtained by differential coverage binning of multiple metagenomes.</title>
        <authorList>
            <person name="Albertsen M."/>
            <person name="Hugenholtz P."/>
            <person name="Skarshewski A."/>
            <person name="Nielsen K.L."/>
            <person name="Tyson G.W."/>
            <person name="Nielsen P.H."/>
        </authorList>
    </citation>
    <scope>NUCLEOTIDE SEQUENCE [LARGE SCALE GENOMIC DNA]</scope>
    <source>
        <strain evidence="3">TM71</strain>
    </source>
</reference>
<keyword evidence="1" id="KW-0812">Transmembrane</keyword>
<feature type="transmembrane region" description="Helical" evidence="1">
    <location>
        <begin position="285"/>
        <end position="311"/>
    </location>
</feature>
<evidence type="ECO:0000313" key="4">
    <source>
        <dbReference type="Proteomes" id="UP000013893"/>
    </source>
</evidence>
<feature type="transmembrane region" description="Helical" evidence="1">
    <location>
        <begin position="323"/>
        <end position="344"/>
    </location>
</feature>
<name>R4PMW6_9BACT</name>
<dbReference type="Pfam" id="PF19590">
    <property type="entry name" value="TrbL_3"/>
    <property type="match status" value="1"/>
</dbReference>
<feature type="transmembrane region" description="Helical" evidence="1">
    <location>
        <begin position="413"/>
        <end position="434"/>
    </location>
</feature>
<keyword evidence="2" id="KW-0732">Signal</keyword>
<accession>R4PMW6</accession>
<feature type="chain" id="PRO_5004377478" description="Type IV secretion system protein" evidence="2">
    <location>
        <begin position="43"/>
        <end position="962"/>
    </location>
</feature>
<evidence type="ECO:0000256" key="1">
    <source>
        <dbReference type="SAM" id="Phobius"/>
    </source>
</evidence>
<dbReference type="KEGG" id="saal:L336_0535"/>
<feature type="transmembrane region" description="Helical" evidence="1">
    <location>
        <begin position="350"/>
        <end position="369"/>
    </location>
</feature>
<organism evidence="3 4">
    <name type="scientific">Candidatus Saccharimonas aalborgensis</name>
    <dbReference type="NCBI Taxonomy" id="1332188"/>
    <lineage>
        <taxon>Bacteria</taxon>
        <taxon>Candidatus Saccharimonadota</taxon>
        <taxon>Candidatus Saccharimonadia</taxon>
        <taxon>Candidatus Saccharimonadales</taxon>
        <taxon>Candidatus Saccharimonadaceae</taxon>
        <taxon>Candidatus Saccharimonas</taxon>
    </lineage>
</organism>
<dbReference type="Proteomes" id="UP000013893">
    <property type="component" value="Chromosome"/>
</dbReference>
<dbReference type="HOGENOM" id="CLU_339726_0_0_0"/>
<keyword evidence="4" id="KW-1185">Reference proteome</keyword>
<evidence type="ECO:0000256" key="2">
    <source>
        <dbReference type="SAM" id="SignalP"/>
    </source>
</evidence>
<dbReference type="EMBL" id="CP005957">
    <property type="protein sequence ID" value="AGL62239.1"/>
    <property type="molecule type" value="Genomic_DNA"/>
</dbReference>
<keyword evidence="1" id="KW-0472">Membrane</keyword>
<keyword evidence="1" id="KW-1133">Transmembrane helix</keyword>
<sequence>MWELRTILPHGRIHLRNLVLIVTSLLVAVFSCNLLLSAPVSAADAVRNGNTITYNNGSFTQTADIQAGDSRQLPVGTHVFEFQNPQTNKREAIIIDTAQDPTKATSAQYIVYDFNSGQYSNPSPPVAVAIVNGITNNTSSPTPSTCSGSVTNGLGWFICPIVNFLASGMDHLYNALSSFLTVRPVQTSTTNSLYRMWVIVRDIANALFVVAFLVVIYSQISNVGISNYGIKKMLPRLIITAVLVNISYWICALAVDVSNYLGYAIHDMFLGIFNAMSTTENYGNITALSWSSVASAVLSGGTAVTALGLYAKFVVLGGSLPGALYLLIPILVGILMAVLVALLVMAARQALITVLIIVSPLAFVAYILPNTEKYFTKWRELLTTMLLMFPIFAVIFGGSQLAGMAIIQNADSFNLIILGMAVQIAPVAITPMLIKFSGSLLGRIAGMVNNPKAGIMDRTRNWAKERAEQEKARVLAGKGRNNWANRTTRNVNYNRRRREAWKKVNESTYDNLFNDSMEGRRIDTATRQTERDKQRIQHSLDENWHVKIKTDASELEKELSVRLAGDRAKLAGEQIEAAYDELRVGHAPIATPAMQQLAATAFETAEGISLTAIRKSQAEHRLKNQINDELLSNGQVHQRDEHGVIRRDADGKPIFSGQVRAIDGRSLNEYATGIGHKDNVLAGAISEGRSEWGKQAAAAGELMKHFKLESGQYQSLAAKGKGTVIRAVDDSGNVHEFDAGDEYVKEAAIVTQFKEGSYAQKMAILNETGSKVVDTNPDGSVKLDSSGNVVYRKGVNYAHRLSVKSEAIGSGIQRLAPFINDVTFNEIVKGNFNGIDSTNMHAMRQIFEGRIKTDNLAGANFEALDILYKLGSLKRSADPADQAEFARHRSAMFELFEGMYGGTSDPRYQKVVSTFDDKFDKNFAGMLNGTRDILTSPTVGRDTPESSREVMAKALRDAGIVI</sequence>
<dbReference type="AlphaFoldDB" id="R4PMW6"/>
<evidence type="ECO:0008006" key="5">
    <source>
        <dbReference type="Google" id="ProtNLM"/>
    </source>
</evidence>
<proteinExistence type="predicted"/>
<feature type="transmembrane region" description="Helical" evidence="1">
    <location>
        <begin position="237"/>
        <end position="265"/>
    </location>
</feature>
<evidence type="ECO:0000313" key="3">
    <source>
        <dbReference type="EMBL" id="AGL62239.1"/>
    </source>
</evidence>
<dbReference type="InterPro" id="IPR045782">
    <property type="entry name" value="TrbL_3"/>
</dbReference>
<protein>
    <recommendedName>
        <fullName evidence="5">Type IV secretion system protein</fullName>
    </recommendedName>
</protein>
<gene>
    <name evidence="3" type="ORF">L336_0535</name>
</gene>
<dbReference type="PROSITE" id="PS51257">
    <property type="entry name" value="PROKAR_LIPOPROTEIN"/>
    <property type="match status" value="1"/>
</dbReference>
<feature type="transmembrane region" description="Helical" evidence="1">
    <location>
        <begin position="381"/>
        <end position="407"/>
    </location>
</feature>